<organism evidence="1 2">
    <name type="scientific">Streblomastix strix</name>
    <dbReference type="NCBI Taxonomy" id="222440"/>
    <lineage>
        <taxon>Eukaryota</taxon>
        <taxon>Metamonada</taxon>
        <taxon>Preaxostyla</taxon>
        <taxon>Oxymonadida</taxon>
        <taxon>Streblomastigidae</taxon>
        <taxon>Streblomastix</taxon>
    </lineage>
</organism>
<sequence length="51" mass="5916">KVKLESGLVVKDVDAFLIQRQVRSLDIILRELNKNGFEIAQYLLLLDLVLY</sequence>
<dbReference type="Proteomes" id="UP000324800">
    <property type="component" value="Unassembled WGS sequence"/>
</dbReference>
<proteinExistence type="predicted"/>
<evidence type="ECO:0000313" key="2">
    <source>
        <dbReference type="Proteomes" id="UP000324800"/>
    </source>
</evidence>
<feature type="non-terminal residue" evidence="1">
    <location>
        <position position="1"/>
    </location>
</feature>
<accession>A0A5J4TNM9</accession>
<evidence type="ECO:0000313" key="1">
    <source>
        <dbReference type="EMBL" id="KAA6359938.1"/>
    </source>
</evidence>
<gene>
    <name evidence="1" type="ORF">EZS28_044534</name>
</gene>
<comment type="caution">
    <text evidence="1">The sequence shown here is derived from an EMBL/GenBank/DDBJ whole genome shotgun (WGS) entry which is preliminary data.</text>
</comment>
<dbReference type="EMBL" id="SNRW01027670">
    <property type="protein sequence ID" value="KAA6359938.1"/>
    <property type="molecule type" value="Genomic_DNA"/>
</dbReference>
<reference evidence="1 2" key="1">
    <citation type="submission" date="2019-03" db="EMBL/GenBank/DDBJ databases">
        <title>Single cell metagenomics reveals metabolic interactions within the superorganism composed of flagellate Streblomastix strix and complex community of Bacteroidetes bacteria on its surface.</title>
        <authorList>
            <person name="Treitli S.C."/>
            <person name="Kolisko M."/>
            <person name="Husnik F."/>
            <person name="Keeling P."/>
            <person name="Hampl V."/>
        </authorList>
    </citation>
    <scope>NUCLEOTIDE SEQUENCE [LARGE SCALE GENOMIC DNA]</scope>
    <source>
        <strain evidence="1">ST1C</strain>
    </source>
</reference>
<protein>
    <submittedName>
        <fullName evidence="1">Uncharacterized protein</fullName>
    </submittedName>
</protein>
<dbReference type="AlphaFoldDB" id="A0A5J4TNM9"/>
<name>A0A5J4TNM9_9EUKA</name>